<dbReference type="AlphaFoldDB" id="A0A2P6S8M7"/>
<evidence type="ECO:0000256" key="1">
    <source>
        <dbReference type="ARBA" id="ARBA00022737"/>
    </source>
</evidence>
<proteinExistence type="predicted"/>
<sequence>MFAIEALLYDAEEEKQSVFVFSIAVAAFESEPLEGLPRCSLPLEVPLCDEWDNWARNQLMAAASDLLGKVHNIQYIIYAKILVMKMKDLLFEGSLSCTYGIRSLSWWLTRVTLRHQRILDERSSSLFDLLHVFTRETLTSWRK</sequence>
<protein>
    <submittedName>
        <fullName evidence="3">Uncharacterized protein</fullName>
    </submittedName>
</protein>
<keyword evidence="4" id="KW-1185">Reference proteome</keyword>
<dbReference type="Gramene" id="PRQ54999">
    <property type="protein sequence ID" value="PRQ54999"/>
    <property type="gene ID" value="RchiOBHm_Chr1g0319771"/>
</dbReference>
<keyword evidence="2" id="KW-0802">TPR repeat</keyword>
<dbReference type="InterPro" id="IPR044244">
    <property type="entry name" value="TTC27/Emw1"/>
</dbReference>
<reference evidence="3 4" key="1">
    <citation type="journal article" date="2018" name="Nat. Genet.">
        <title>The Rosa genome provides new insights in the design of modern roses.</title>
        <authorList>
            <person name="Bendahmane M."/>
        </authorList>
    </citation>
    <scope>NUCLEOTIDE SEQUENCE [LARGE SCALE GENOMIC DNA]</scope>
    <source>
        <strain evidence="4">cv. Old Blush</strain>
    </source>
</reference>
<evidence type="ECO:0000313" key="3">
    <source>
        <dbReference type="EMBL" id="PRQ54999.1"/>
    </source>
</evidence>
<comment type="caution">
    <text evidence="3">The sequence shown here is derived from an EMBL/GenBank/DDBJ whole genome shotgun (WGS) entry which is preliminary data.</text>
</comment>
<evidence type="ECO:0000313" key="4">
    <source>
        <dbReference type="Proteomes" id="UP000238479"/>
    </source>
</evidence>
<gene>
    <name evidence="3" type="ORF">RchiOBHm_Chr1g0319771</name>
</gene>
<dbReference type="EMBL" id="PDCK01000039">
    <property type="protein sequence ID" value="PRQ54999.1"/>
    <property type="molecule type" value="Genomic_DNA"/>
</dbReference>
<accession>A0A2P6S8M7</accession>
<dbReference type="Proteomes" id="UP000238479">
    <property type="component" value="Chromosome 1"/>
</dbReference>
<name>A0A2P6S8M7_ROSCH</name>
<keyword evidence="1" id="KW-0677">Repeat</keyword>
<dbReference type="PANTHER" id="PTHR16193">
    <property type="entry name" value="TETRATRICOPEPTIDE REPEAT PROTEIN 27"/>
    <property type="match status" value="1"/>
</dbReference>
<evidence type="ECO:0000256" key="2">
    <source>
        <dbReference type="ARBA" id="ARBA00022803"/>
    </source>
</evidence>
<dbReference type="STRING" id="74649.A0A2P6S8M7"/>
<organism evidence="3 4">
    <name type="scientific">Rosa chinensis</name>
    <name type="common">China rose</name>
    <dbReference type="NCBI Taxonomy" id="74649"/>
    <lineage>
        <taxon>Eukaryota</taxon>
        <taxon>Viridiplantae</taxon>
        <taxon>Streptophyta</taxon>
        <taxon>Embryophyta</taxon>
        <taxon>Tracheophyta</taxon>
        <taxon>Spermatophyta</taxon>
        <taxon>Magnoliopsida</taxon>
        <taxon>eudicotyledons</taxon>
        <taxon>Gunneridae</taxon>
        <taxon>Pentapetalae</taxon>
        <taxon>rosids</taxon>
        <taxon>fabids</taxon>
        <taxon>Rosales</taxon>
        <taxon>Rosaceae</taxon>
        <taxon>Rosoideae</taxon>
        <taxon>Rosoideae incertae sedis</taxon>
        <taxon>Rosa</taxon>
    </lineage>
</organism>
<dbReference type="PANTHER" id="PTHR16193:SF0">
    <property type="entry name" value="TETRATRICOPEPTIDE REPEAT PROTEIN 27"/>
    <property type="match status" value="1"/>
</dbReference>